<dbReference type="EMBL" id="MN739463">
    <property type="protein sequence ID" value="QHT06069.1"/>
    <property type="molecule type" value="Genomic_DNA"/>
</dbReference>
<evidence type="ECO:0000313" key="1">
    <source>
        <dbReference type="EMBL" id="QHT06069.1"/>
    </source>
</evidence>
<organism evidence="1">
    <name type="scientific">viral metagenome</name>
    <dbReference type="NCBI Taxonomy" id="1070528"/>
    <lineage>
        <taxon>unclassified sequences</taxon>
        <taxon>metagenomes</taxon>
        <taxon>organismal metagenomes</taxon>
    </lineage>
</organism>
<sequence length="54" mass="6438">MPCNCGKDLFKKNLNQNTQQQREKFLQSQKITKKNLIFNNNTFKRGTQIKMSLF</sequence>
<accession>A0A6C0CQW2</accession>
<proteinExistence type="predicted"/>
<protein>
    <submittedName>
        <fullName evidence="1">Uncharacterized protein</fullName>
    </submittedName>
</protein>
<reference evidence="1" key="1">
    <citation type="journal article" date="2020" name="Nature">
        <title>Giant virus diversity and host interactions through global metagenomics.</title>
        <authorList>
            <person name="Schulz F."/>
            <person name="Roux S."/>
            <person name="Paez-Espino D."/>
            <person name="Jungbluth S."/>
            <person name="Walsh D.A."/>
            <person name="Denef V.J."/>
            <person name="McMahon K.D."/>
            <person name="Konstantinidis K.T."/>
            <person name="Eloe-Fadrosh E.A."/>
            <person name="Kyrpides N.C."/>
            <person name="Woyke T."/>
        </authorList>
    </citation>
    <scope>NUCLEOTIDE SEQUENCE</scope>
    <source>
        <strain evidence="1">GVMAG-M-3300021425-14</strain>
    </source>
</reference>
<dbReference type="AlphaFoldDB" id="A0A6C0CQW2"/>
<name>A0A6C0CQW2_9ZZZZ</name>